<evidence type="ECO:0000313" key="2">
    <source>
        <dbReference type="EMBL" id="MFD1018707.1"/>
    </source>
</evidence>
<keyword evidence="1" id="KW-0812">Transmembrane</keyword>
<keyword evidence="3" id="KW-1185">Reference proteome</keyword>
<comment type="caution">
    <text evidence="2">The sequence shown here is derived from an EMBL/GenBank/DDBJ whole genome shotgun (WGS) entry which is preliminary data.</text>
</comment>
<proteinExistence type="predicted"/>
<keyword evidence="1" id="KW-1133">Transmembrane helix</keyword>
<accession>A0ABW3KYU3</accession>
<dbReference type="Pfam" id="PF09581">
    <property type="entry name" value="Spore_III_AF"/>
    <property type="match status" value="1"/>
</dbReference>
<dbReference type="RefSeq" id="WP_386057415.1">
    <property type="nucleotide sequence ID" value="NZ_JBHTKL010000001.1"/>
</dbReference>
<dbReference type="EMBL" id="JBHTKL010000001">
    <property type="protein sequence ID" value="MFD1018707.1"/>
    <property type="molecule type" value="Genomic_DNA"/>
</dbReference>
<evidence type="ECO:0000256" key="1">
    <source>
        <dbReference type="SAM" id="Phobius"/>
    </source>
</evidence>
<gene>
    <name evidence="2" type="primary">spoIIIAF</name>
    <name evidence="2" type="ORF">ACFQ2J_05765</name>
</gene>
<name>A0ABW3KYU3_9BACI</name>
<feature type="transmembrane region" description="Helical" evidence="1">
    <location>
        <begin position="33"/>
        <end position="51"/>
    </location>
</feature>
<dbReference type="NCBIfam" id="TIGR02896">
    <property type="entry name" value="spore_III_AF"/>
    <property type="match status" value="1"/>
</dbReference>
<evidence type="ECO:0000313" key="3">
    <source>
        <dbReference type="Proteomes" id="UP001596990"/>
    </source>
</evidence>
<dbReference type="InterPro" id="IPR014245">
    <property type="entry name" value="Spore_III_AF"/>
</dbReference>
<keyword evidence="1" id="KW-0472">Membrane</keyword>
<sequence length="202" mass="22991">MSYIVQWVTEIVIFLLLAMVIDFLLPSGSMQKYARLTVSLILVLIFLNPLFELFNTDVDQLIERQTAAFSQQTLASEEMEKSIELKKNEIQASQDAYILEQMVVQMKVQAETSLVETFQTTISDLKLSFGETPHTPENLNEVIVTLTPENQVESVNDVEIDITKEAEGDEDTPESSEIIQHLAEVWQVPEEMIKVEWEGEHG</sequence>
<feature type="transmembrane region" description="Helical" evidence="1">
    <location>
        <begin position="6"/>
        <end position="26"/>
    </location>
</feature>
<reference evidence="3" key="1">
    <citation type="journal article" date="2019" name="Int. J. Syst. Evol. Microbiol.">
        <title>The Global Catalogue of Microorganisms (GCM) 10K type strain sequencing project: providing services to taxonomists for standard genome sequencing and annotation.</title>
        <authorList>
            <consortium name="The Broad Institute Genomics Platform"/>
            <consortium name="The Broad Institute Genome Sequencing Center for Infectious Disease"/>
            <person name="Wu L."/>
            <person name="Ma J."/>
        </authorList>
    </citation>
    <scope>NUCLEOTIDE SEQUENCE [LARGE SCALE GENOMIC DNA]</scope>
    <source>
        <strain evidence="3">CCUG 56607</strain>
    </source>
</reference>
<protein>
    <submittedName>
        <fullName evidence="2">Stage III sporulation protein AF</fullName>
    </submittedName>
</protein>
<organism evidence="2 3">
    <name type="scientific">Thalassobacillus hwangdonensis</name>
    <dbReference type="NCBI Taxonomy" id="546108"/>
    <lineage>
        <taxon>Bacteria</taxon>
        <taxon>Bacillati</taxon>
        <taxon>Bacillota</taxon>
        <taxon>Bacilli</taxon>
        <taxon>Bacillales</taxon>
        <taxon>Bacillaceae</taxon>
        <taxon>Thalassobacillus</taxon>
    </lineage>
</organism>
<dbReference type="Proteomes" id="UP001596990">
    <property type="component" value="Unassembled WGS sequence"/>
</dbReference>